<dbReference type="OrthoDB" id="9804310at2"/>
<evidence type="ECO:0000256" key="1">
    <source>
        <dbReference type="ARBA" id="ARBA00022962"/>
    </source>
</evidence>
<keyword evidence="5" id="KW-1185">Reference proteome</keyword>
<dbReference type="CDD" id="cd01908">
    <property type="entry name" value="YafJ"/>
    <property type="match status" value="1"/>
</dbReference>
<evidence type="ECO:0000259" key="3">
    <source>
        <dbReference type="PROSITE" id="PS51278"/>
    </source>
</evidence>
<comment type="catalytic activity">
    <reaction evidence="2">
        <text>gamma-L-glutamyl-hercynylcysteine S-oxide + H2O = S-(hercyn-2-yl)-L-cysteine S-oxide + L-glutamate</text>
        <dbReference type="Rhea" id="RHEA:42684"/>
        <dbReference type="ChEBI" id="CHEBI:15377"/>
        <dbReference type="ChEBI" id="CHEBI:29985"/>
        <dbReference type="ChEBI" id="CHEBI:82703"/>
        <dbReference type="ChEBI" id="CHEBI:82706"/>
        <dbReference type="EC" id="3.5.1.118"/>
    </reaction>
</comment>
<dbReference type="InterPro" id="IPR052373">
    <property type="entry name" value="Gamma-glu_amide_hydrolase"/>
</dbReference>
<evidence type="ECO:0000313" key="5">
    <source>
        <dbReference type="Proteomes" id="UP000297948"/>
    </source>
</evidence>
<protein>
    <recommendedName>
        <fullName evidence="2">Gamma-glutamyl-hercynylcysteine sulfoxide hydrolase</fullName>
        <ecNumber evidence="2">3.5.1.118</ecNumber>
    </recommendedName>
    <alternativeName>
        <fullName evidence="2">Gamma-glutamyl hercynylcysteine S-oxide hydrolase</fullName>
    </alternativeName>
</protein>
<dbReference type="Proteomes" id="UP000297948">
    <property type="component" value="Unassembled WGS sequence"/>
</dbReference>
<dbReference type="PROSITE" id="PS51278">
    <property type="entry name" value="GATASE_TYPE_2"/>
    <property type="match status" value="1"/>
</dbReference>
<dbReference type="NCBIfam" id="TIGR03442">
    <property type="entry name" value="ergothioneine biosynthesis protein EgtC"/>
    <property type="match status" value="1"/>
</dbReference>
<name>A0A4Z0GGW4_9ACTN</name>
<reference evidence="4 5" key="1">
    <citation type="submission" date="2019-03" db="EMBL/GenBank/DDBJ databases">
        <authorList>
            <person name="Gonzalez-Pimentel J.L."/>
        </authorList>
    </citation>
    <scope>NUCLEOTIDE SEQUENCE [LARGE SCALE GENOMIC DNA]</scope>
    <source>
        <strain evidence="4 5">JCM 31289</strain>
    </source>
</reference>
<evidence type="ECO:0000256" key="2">
    <source>
        <dbReference type="HAMAP-Rule" id="MF_02036"/>
    </source>
</evidence>
<dbReference type="InterPro" id="IPR029055">
    <property type="entry name" value="Ntn_hydrolases_N"/>
</dbReference>
<dbReference type="InterPro" id="IPR026869">
    <property type="entry name" value="EgtC-like"/>
</dbReference>
<dbReference type="InterPro" id="IPR017808">
    <property type="entry name" value="EgtC"/>
</dbReference>
<feature type="domain" description="Glutamine amidotransferase type-2" evidence="3">
    <location>
        <begin position="2"/>
        <end position="251"/>
    </location>
</feature>
<keyword evidence="2" id="KW-0378">Hydrolase</keyword>
<comment type="function">
    <text evidence="2">Catalyzes the hydrolysis of the gamma-glutamyl amide bond of hercynyl-gamma-L-glutamyl-L-cysteine sulfoxide to produce hercynylcysteine sulfoxide, a step in the biosynthesis pathway of ergothioneine.</text>
</comment>
<accession>A0A4Z0GGW4</accession>
<dbReference type="PANTHER" id="PTHR43187">
    <property type="entry name" value="GLUTAMINE AMIDOTRANSFERASE DUG3-RELATED"/>
    <property type="match status" value="1"/>
</dbReference>
<dbReference type="Pfam" id="PF13230">
    <property type="entry name" value="GATase_4"/>
    <property type="match status" value="1"/>
</dbReference>
<comment type="pathway">
    <text evidence="2">Amino-acid biosynthesis; ergothioneine biosynthesis.</text>
</comment>
<comment type="caution">
    <text evidence="4">The sequence shown here is derived from an EMBL/GenBank/DDBJ whole genome shotgun (WGS) entry which is preliminary data.</text>
</comment>
<dbReference type="AlphaFoldDB" id="A0A4Z0GGW4"/>
<dbReference type="PANTHER" id="PTHR43187:SF2">
    <property type="entry name" value="GAMMA-GLUTAMYL-HERCYNYLCYSTEINE SULFOXIDE HYDROLASE"/>
    <property type="match status" value="1"/>
</dbReference>
<keyword evidence="1 2" id="KW-0315">Glutamine amidotransferase</keyword>
<evidence type="ECO:0000313" key="4">
    <source>
        <dbReference type="EMBL" id="TGA95550.1"/>
    </source>
</evidence>
<sequence length="251" mass="26875">MCRHLAYVGPRVALGEILLRPPHSLYRQSWAPRRQAHGTVNADGFGVGWYAPGDPVPARYRRAGPIWADASFADLARVVRSGALLAAVRDATVATPDGEAAAAPFAAENLLFSHNGAVPGWPLSLARLAGGLPPADLLELAARCDAALLWALVRYRIRDGYPAPEALADTVRAVAAAASGSRLNLLLTDGEVIAATAWGDTLWYRTDPERGTVVASEPYDEDPLWTEVPDRTLLTATRTEVLRTPLKEPAA</sequence>
<dbReference type="SUPFAM" id="SSF56235">
    <property type="entry name" value="N-terminal nucleophile aminohydrolases (Ntn hydrolases)"/>
    <property type="match status" value="1"/>
</dbReference>
<dbReference type="InterPro" id="IPR032889">
    <property type="entry name" value="EgtC_Actinobacteria"/>
</dbReference>
<organism evidence="4 5">
    <name type="scientific">Streptomyces palmae</name>
    <dbReference type="NCBI Taxonomy" id="1701085"/>
    <lineage>
        <taxon>Bacteria</taxon>
        <taxon>Bacillati</taxon>
        <taxon>Actinomycetota</taxon>
        <taxon>Actinomycetes</taxon>
        <taxon>Kitasatosporales</taxon>
        <taxon>Streptomycetaceae</taxon>
        <taxon>Streptomyces</taxon>
    </lineage>
</organism>
<dbReference type="EMBL" id="SRID01000315">
    <property type="protein sequence ID" value="TGA95550.1"/>
    <property type="molecule type" value="Genomic_DNA"/>
</dbReference>
<dbReference type="GO" id="GO:0052699">
    <property type="term" value="P:ergothioneine biosynthetic process"/>
    <property type="evidence" value="ECO:0007669"/>
    <property type="project" value="UniProtKB-UniRule"/>
</dbReference>
<dbReference type="InterPro" id="IPR017932">
    <property type="entry name" value="GATase_2_dom"/>
</dbReference>
<dbReference type="HAMAP" id="MF_02036">
    <property type="entry name" value="EgtC"/>
    <property type="match status" value="1"/>
</dbReference>
<proteinExistence type="inferred from homology"/>
<dbReference type="Gene3D" id="3.60.20.10">
    <property type="entry name" value="Glutamine Phosphoribosylpyrophosphate, subunit 1, domain 1"/>
    <property type="match status" value="1"/>
</dbReference>
<gene>
    <name evidence="2 4" type="primary">egtC</name>
    <name evidence="4" type="ORF">E4099_25110</name>
</gene>
<dbReference type="UniPathway" id="UPA01014"/>
<dbReference type="RefSeq" id="WP_135341391.1">
    <property type="nucleotide sequence ID" value="NZ_JBHLTX010000060.1"/>
</dbReference>
<dbReference type="GO" id="GO:0016811">
    <property type="term" value="F:hydrolase activity, acting on carbon-nitrogen (but not peptide) bonds, in linear amides"/>
    <property type="evidence" value="ECO:0007669"/>
    <property type="project" value="UniProtKB-UniRule"/>
</dbReference>
<dbReference type="EC" id="3.5.1.118" evidence="2"/>